<dbReference type="AlphaFoldDB" id="A0A6G3ZV25"/>
<sequence>MPAYIQGNLALDQKQSQKQKQPQRVKIKETTKVVYRNKTIPVQEKMLYLFTVVLCVIVAGVIIWRYAAIYQMNKNILVMQNQIREIQAENSALKQEVEKLQSPERMKDVAKRLGLKPQDEKQVSLVSPPKGKSAANVDKNPKLAYNP</sequence>
<keyword evidence="2 7" id="KW-0132">Cell division</keyword>
<keyword evidence="4 7" id="KW-1133">Transmembrane helix</keyword>
<comment type="function">
    <text evidence="7">Essential cell division protein.</text>
</comment>
<keyword evidence="5 7" id="KW-0472">Membrane</keyword>
<comment type="similarity">
    <text evidence="7">Belongs to the FtsL family.</text>
</comment>
<keyword evidence="3 7" id="KW-0812">Transmembrane</keyword>
<dbReference type="GO" id="GO:0043093">
    <property type="term" value="P:FtsZ-dependent cytokinesis"/>
    <property type="evidence" value="ECO:0007669"/>
    <property type="project" value="UniProtKB-UniRule"/>
</dbReference>
<dbReference type="Pfam" id="PF04977">
    <property type="entry name" value="DivIC"/>
    <property type="match status" value="1"/>
</dbReference>
<evidence type="ECO:0000256" key="9">
    <source>
        <dbReference type="SAM" id="MobiDB-lite"/>
    </source>
</evidence>
<gene>
    <name evidence="7 10" type="primary">ftsL</name>
    <name evidence="10" type="ORF">GK047_04430</name>
</gene>
<name>A0A6G3ZV25_9BACL</name>
<evidence type="ECO:0000256" key="5">
    <source>
        <dbReference type="ARBA" id="ARBA00023136"/>
    </source>
</evidence>
<reference evidence="10" key="1">
    <citation type="submission" date="2020-02" db="EMBL/GenBank/DDBJ databases">
        <authorList>
            <person name="Shen X.-R."/>
            <person name="Zhang Y.-X."/>
        </authorList>
    </citation>
    <scope>NUCLEOTIDE SEQUENCE</scope>
    <source>
        <strain evidence="10">SYP-B3998</strain>
    </source>
</reference>
<protein>
    <recommendedName>
        <fullName evidence="7 8">Cell division protein FtsL</fullName>
    </recommendedName>
</protein>
<feature type="compositionally biased region" description="Basic and acidic residues" evidence="9">
    <location>
        <begin position="97"/>
        <end position="122"/>
    </location>
</feature>
<evidence type="ECO:0000256" key="4">
    <source>
        <dbReference type="ARBA" id="ARBA00022989"/>
    </source>
</evidence>
<evidence type="ECO:0000256" key="2">
    <source>
        <dbReference type="ARBA" id="ARBA00022618"/>
    </source>
</evidence>
<proteinExistence type="inferred from homology"/>
<evidence type="ECO:0000256" key="3">
    <source>
        <dbReference type="ARBA" id="ARBA00022692"/>
    </source>
</evidence>
<dbReference type="InterPro" id="IPR007060">
    <property type="entry name" value="FtsL/DivIC"/>
</dbReference>
<comment type="subcellular location">
    <subcellularLocation>
        <location evidence="7">Cell membrane</location>
        <topology evidence="7">Single-pass type II membrane protein</topology>
    </subcellularLocation>
    <text evidence="7">Localizes to the division septum where it forms a ring structure.</text>
</comment>
<evidence type="ECO:0000313" key="10">
    <source>
        <dbReference type="EMBL" id="NEW05267.1"/>
    </source>
</evidence>
<comment type="caution">
    <text evidence="10">The sequence shown here is derived from an EMBL/GenBank/DDBJ whole genome shotgun (WGS) entry which is preliminary data.</text>
</comment>
<evidence type="ECO:0000256" key="6">
    <source>
        <dbReference type="ARBA" id="ARBA00023306"/>
    </source>
</evidence>
<dbReference type="RefSeq" id="WP_163941714.1">
    <property type="nucleotide sequence ID" value="NZ_JAAIKC010000001.1"/>
</dbReference>
<dbReference type="GO" id="GO:0005886">
    <property type="term" value="C:plasma membrane"/>
    <property type="evidence" value="ECO:0007669"/>
    <property type="project" value="UniProtKB-SubCell"/>
</dbReference>
<feature type="region of interest" description="Disordered" evidence="9">
    <location>
        <begin position="97"/>
        <end position="147"/>
    </location>
</feature>
<keyword evidence="6 7" id="KW-0131">Cell cycle</keyword>
<accession>A0A6G3ZV25</accession>
<evidence type="ECO:0000256" key="8">
    <source>
        <dbReference type="NCBIfam" id="TIGR02209"/>
    </source>
</evidence>
<dbReference type="NCBIfam" id="TIGR02209">
    <property type="entry name" value="ftsL_broad"/>
    <property type="match status" value="1"/>
</dbReference>
<dbReference type="InterPro" id="IPR011922">
    <property type="entry name" value="Cell_div_FtsL"/>
</dbReference>
<keyword evidence="1 7" id="KW-1003">Cell membrane</keyword>
<dbReference type="GO" id="GO:0032153">
    <property type="term" value="C:cell division site"/>
    <property type="evidence" value="ECO:0007669"/>
    <property type="project" value="UniProtKB-UniRule"/>
</dbReference>
<feature type="transmembrane region" description="Helical" evidence="7">
    <location>
        <begin position="46"/>
        <end position="67"/>
    </location>
</feature>
<evidence type="ECO:0000256" key="1">
    <source>
        <dbReference type="ARBA" id="ARBA00022475"/>
    </source>
</evidence>
<dbReference type="EMBL" id="JAAIKC010000001">
    <property type="protein sequence ID" value="NEW05267.1"/>
    <property type="molecule type" value="Genomic_DNA"/>
</dbReference>
<evidence type="ECO:0000256" key="7">
    <source>
        <dbReference type="HAMAP-Rule" id="MF_00910"/>
    </source>
</evidence>
<dbReference type="HAMAP" id="MF_00910">
    <property type="entry name" value="FtsL"/>
    <property type="match status" value="1"/>
</dbReference>
<organism evidence="10">
    <name type="scientific">Paenibacillus sp. SYP-B3998</name>
    <dbReference type="NCBI Taxonomy" id="2678564"/>
    <lineage>
        <taxon>Bacteria</taxon>
        <taxon>Bacillati</taxon>
        <taxon>Bacillota</taxon>
        <taxon>Bacilli</taxon>
        <taxon>Bacillales</taxon>
        <taxon>Paenibacillaceae</taxon>
        <taxon>Paenibacillus</taxon>
    </lineage>
</organism>